<protein>
    <submittedName>
        <fullName evidence="1">Uncharacterized protein</fullName>
    </submittedName>
</protein>
<sequence length="185" mass="21527">MLNIEADIKLYNFPIFAIYSGNVIKMEVKGKGDGGSVYLHTSDFNLMYYAIRYAEKDVMMMVKAAFAGYFRVYEKTEIKDSTSHYREQREESEADRPVSQLTRYRVLHHIASNWTQSFVKVKGRVDLATFCRPLEGLRLELVKKDFMEETSGQNAYALERLRAQKVRQEQAALLTVEPLPRHLLF</sequence>
<proteinExistence type="predicted"/>
<evidence type="ECO:0000313" key="1">
    <source>
        <dbReference type="EMBL" id="OAD71021.1"/>
    </source>
</evidence>
<dbReference type="InParanoid" id="A0A163A4G9"/>
<dbReference type="AlphaFoldDB" id="A0A163A4G9"/>
<organism evidence="1 2">
    <name type="scientific">Phycomyces blakesleeanus (strain ATCC 8743b / DSM 1359 / FGSC 10004 / NBRC 33097 / NRRL 1555)</name>
    <dbReference type="NCBI Taxonomy" id="763407"/>
    <lineage>
        <taxon>Eukaryota</taxon>
        <taxon>Fungi</taxon>
        <taxon>Fungi incertae sedis</taxon>
        <taxon>Mucoromycota</taxon>
        <taxon>Mucoromycotina</taxon>
        <taxon>Mucoromycetes</taxon>
        <taxon>Mucorales</taxon>
        <taxon>Phycomycetaceae</taxon>
        <taxon>Phycomyces</taxon>
    </lineage>
</organism>
<dbReference type="EMBL" id="KV440987">
    <property type="protein sequence ID" value="OAD71021.1"/>
    <property type="molecule type" value="Genomic_DNA"/>
</dbReference>
<keyword evidence="2" id="KW-1185">Reference proteome</keyword>
<gene>
    <name evidence="1" type="ORF">PHYBLDRAFT_148237</name>
</gene>
<reference evidence="2" key="1">
    <citation type="submission" date="2015-06" db="EMBL/GenBank/DDBJ databases">
        <title>Expansion of signal transduction pathways in fungi by whole-genome duplication.</title>
        <authorList>
            <consortium name="DOE Joint Genome Institute"/>
            <person name="Corrochano L.M."/>
            <person name="Kuo A."/>
            <person name="Marcet-Houben M."/>
            <person name="Polaino S."/>
            <person name="Salamov A."/>
            <person name="Villalobos J.M."/>
            <person name="Alvarez M.I."/>
            <person name="Avalos J."/>
            <person name="Benito E.P."/>
            <person name="Benoit I."/>
            <person name="Burger G."/>
            <person name="Camino L.P."/>
            <person name="Canovas D."/>
            <person name="Cerda-Olmedo E."/>
            <person name="Cheng J.-F."/>
            <person name="Dominguez A."/>
            <person name="Elias M."/>
            <person name="Eslava A.P."/>
            <person name="Glaser F."/>
            <person name="Grimwood J."/>
            <person name="Gutierrez G."/>
            <person name="Heitman J."/>
            <person name="Henrissat B."/>
            <person name="Iturriaga E.A."/>
            <person name="Lang B.F."/>
            <person name="Lavin J.L."/>
            <person name="Lee S."/>
            <person name="Li W."/>
            <person name="Lindquist E."/>
            <person name="Lopez-Garcia S."/>
            <person name="Luque E.M."/>
            <person name="Marcos A.T."/>
            <person name="Martin J."/>
            <person name="McCluskey K."/>
            <person name="Medina H.R."/>
            <person name="Miralles-Duran A."/>
            <person name="Miyazaki A."/>
            <person name="Munoz-Torres E."/>
            <person name="Oguiza J.A."/>
            <person name="Ohm R."/>
            <person name="Olmedo M."/>
            <person name="Orejas M."/>
            <person name="Ortiz-Castellanos L."/>
            <person name="Pisabarro A.G."/>
            <person name="Rodriguez-Romero J."/>
            <person name="Ruiz-Herrera J."/>
            <person name="Ruiz-Vazquez R."/>
            <person name="Sanz C."/>
            <person name="Schackwitz W."/>
            <person name="Schmutz J."/>
            <person name="Shahriari M."/>
            <person name="Shelest E."/>
            <person name="Silva-Franco F."/>
            <person name="Soanes D."/>
            <person name="Syed K."/>
            <person name="Tagua V.G."/>
            <person name="Talbot N.J."/>
            <person name="Thon M."/>
            <person name="De vries R.P."/>
            <person name="Wiebenga A."/>
            <person name="Yadav J.S."/>
            <person name="Braun E.L."/>
            <person name="Baker S."/>
            <person name="Garre V."/>
            <person name="Horwitz B."/>
            <person name="Torres-Martinez S."/>
            <person name="Idnurm A."/>
            <person name="Herrera-Estrella A."/>
            <person name="Gabaldon T."/>
            <person name="Grigoriev I.V."/>
        </authorList>
    </citation>
    <scope>NUCLEOTIDE SEQUENCE [LARGE SCALE GENOMIC DNA]</scope>
    <source>
        <strain evidence="2">NRRL 1555(-)</strain>
    </source>
</reference>
<dbReference type="GeneID" id="28992947"/>
<dbReference type="Proteomes" id="UP000077315">
    <property type="component" value="Unassembled WGS sequence"/>
</dbReference>
<name>A0A163A4G9_PHYB8</name>
<evidence type="ECO:0000313" key="2">
    <source>
        <dbReference type="Proteomes" id="UP000077315"/>
    </source>
</evidence>
<dbReference type="RefSeq" id="XP_018289061.1">
    <property type="nucleotide sequence ID" value="XM_018432041.1"/>
</dbReference>
<dbReference type="VEuPathDB" id="FungiDB:PHYBLDRAFT_148237"/>
<accession>A0A163A4G9</accession>